<dbReference type="InterPro" id="IPR007482">
    <property type="entry name" value="Tyr_Pase-like_PTPLA"/>
</dbReference>
<comment type="subcellular location">
    <subcellularLocation>
        <location evidence="14">Endoplasmic reticulum membrane</location>
        <topology evidence="14">Multi-pass membrane protein</topology>
    </subcellularLocation>
    <subcellularLocation>
        <location evidence="1">Membrane</location>
        <topology evidence="1">Multi-pass membrane protein</topology>
    </subcellularLocation>
</comment>
<evidence type="ECO:0000256" key="14">
    <source>
        <dbReference type="RuleBase" id="RU363109"/>
    </source>
</evidence>
<keyword evidence="11 14" id="KW-0275">Fatty acid biosynthesis</keyword>
<evidence type="ECO:0000256" key="9">
    <source>
        <dbReference type="ARBA" id="ARBA00023098"/>
    </source>
</evidence>
<evidence type="ECO:0000256" key="8">
    <source>
        <dbReference type="ARBA" id="ARBA00022989"/>
    </source>
</evidence>
<evidence type="ECO:0000313" key="16">
    <source>
        <dbReference type="Proteomes" id="UP001213623"/>
    </source>
</evidence>
<evidence type="ECO:0000313" key="15">
    <source>
        <dbReference type="EMBL" id="WFD27416.1"/>
    </source>
</evidence>
<keyword evidence="14" id="KW-0256">Endoplasmic reticulum</keyword>
<protein>
    <recommendedName>
        <fullName evidence="4 14">Very-long-chain (3R)-3-hydroxyacyl-CoA dehydratase</fullName>
        <ecNumber evidence="4 14">4.2.1.134</ecNumber>
    </recommendedName>
</protein>
<feature type="transmembrane region" description="Helical" evidence="14">
    <location>
        <begin position="20"/>
        <end position="41"/>
    </location>
</feature>
<dbReference type="GO" id="GO:0102158">
    <property type="term" value="F:very-long-chain (3R)-3-hydroxyacyl-CoA dehydratase activity"/>
    <property type="evidence" value="ECO:0007669"/>
    <property type="project" value="UniProtKB-EC"/>
</dbReference>
<evidence type="ECO:0000256" key="4">
    <source>
        <dbReference type="ARBA" id="ARBA00013122"/>
    </source>
</evidence>
<evidence type="ECO:0000256" key="12">
    <source>
        <dbReference type="ARBA" id="ARBA00023239"/>
    </source>
</evidence>
<organism evidence="15 16">
    <name type="scientific">Malassezia nana</name>
    <dbReference type="NCBI Taxonomy" id="180528"/>
    <lineage>
        <taxon>Eukaryota</taxon>
        <taxon>Fungi</taxon>
        <taxon>Dikarya</taxon>
        <taxon>Basidiomycota</taxon>
        <taxon>Ustilaginomycotina</taxon>
        <taxon>Malasseziomycetes</taxon>
        <taxon>Malasseziales</taxon>
        <taxon>Malasseziaceae</taxon>
        <taxon>Malassezia</taxon>
    </lineage>
</organism>
<dbReference type="GO" id="GO:0042761">
    <property type="term" value="P:very long-chain fatty acid biosynthetic process"/>
    <property type="evidence" value="ECO:0007669"/>
    <property type="project" value="TreeGrafter"/>
</dbReference>
<comment type="function">
    <text evidence="14">Catalyzes the third of the four reactions of the long-chain fatty acids elongation cycle. This endoplasmic reticulum-bound enzymatic process, allows the addition of two carbons to the chain of long- and very long-chain fatty acids/VLCFAs per cycle. This enzyme catalyzes the dehydration of the 3-hydroxyacyl-CoA intermediate into trans-2,3-enoyl-CoA, within each cycle of fatty acid elongation. Thereby, it participates to the production of VLCFAs of different chain lengths that are involved in multiple biological processes as precursors of membrane lipids and lipid mediators.</text>
</comment>
<dbReference type="Proteomes" id="UP001213623">
    <property type="component" value="Chromosome 4"/>
</dbReference>
<comment type="similarity">
    <text evidence="3 14">Belongs to the very long-chain fatty acids dehydratase HACD family.</text>
</comment>
<comment type="pathway">
    <text evidence="2 14">Lipid metabolism; fatty acid biosynthesis.</text>
</comment>
<dbReference type="EC" id="4.2.1.134" evidence="4 14"/>
<evidence type="ECO:0000256" key="7">
    <source>
        <dbReference type="ARBA" id="ARBA00022832"/>
    </source>
</evidence>
<evidence type="ECO:0000256" key="5">
    <source>
        <dbReference type="ARBA" id="ARBA00022516"/>
    </source>
</evidence>
<keyword evidence="10 14" id="KW-0472">Membrane</keyword>
<dbReference type="Pfam" id="PF04387">
    <property type="entry name" value="PTPLA"/>
    <property type="match status" value="1"/>
</dbReference>
<dbReference type="EMBL" id="CP119895">
    <property type="protein sequence ID" value="WFD27416.1"/>
    <property type="molecule type" value="Genomic_DNA"/>
</dbReference>
<gene>
    <name evidence="15" type="ORF">MNAN1_002412</name>
</gene>
<keyword evidence="8 14" id="KW-1133">Transmembrane helix</keyword>
<keyword evidence="6 14" id="KW-0812">Transmembrane</keyword>
<evidence type="ECO:0000256" key="11">
    <source>
        <dbReference type="ARBA" id="ARBA00023160"/>
    </source>
</evidence>
<evidence type="ECO:0000256" key="1">
    <source>
        <dbReference type="ARBA" id="ARBA00004141"/>
    </source>
</evidence>
<evidence type="ECO:0000256" key="3">
    <source>
        <dbReference type="ARBA" id="ARBA00007811"/>
    </source>
</evidence>
<feature type="transmembrane region" description="Helical" evidence="14">
    <location>
        <begin position="227"/>
        <end position="244"/>
    </location>
</feature>
<proteinExistence type="inferred from homology"/>
<comment type="caution">
    <text evidence="14">Lacks conserved residue(s) required for the propagation of feature annotation.</text>
</comment>
<dbReference type="PANTHER" id="PTHR11035">
    <property type="entry name" value="VERY-LONG-CHAIN (3R)-3-HYDROXYACYL-COA DEHYDRATASE"/>
    <property type="match status" value="1"/>
</dbReference>
<keyword evidence="16" id="KW-1185">Reference proteome</keyword>
<keyword evidence="7 14" id="KW-0276">Fatty acid metabolism</keyword>
<accession>A0AAF0EM93</accession>
<evidence type="ECO:0000256" key="6">
    <source>
        <dbReference type="ARBA" id="ARBA00022692"/>
    </source>
</evidence>
<evidence type="ECO:0000256" key="10">
    <source>
        <dbReference type="ARBA" id="ARBA00023136"/>
    </source>
</evidence>
<dbReference type="PANTHER" id="PTHR11035:SF3">
    <property type="entry name" value="VERY-LONG-CHAIN (3R)-3-HYDROXYACYL-COA DEHYDRATASE"/>
    <property type="match status" value="1"/>
</dbReference>
<keyword evidence="5 14" id="KW-0444">Lipid biosynthesis</keyword>
<feature type="transmembrane region" description="Helical" evidence="14">
    <location>
        <begin position="188"/>
        <end position="206"/>
    </location>
</feature>
<evidence type="ECO:0000256" key="2">
    <source>
        <dbReference type="ARBA" id="ARBA00005194"/>
    </source>
</evidence>
<reference evidence="15" key="1">
    <citation type="submission" date="2023-03" db="EMBL/GenBank/DDBJ databases">
        <title>Mating type loci evolution in Malassezia.</title>
        <authorList>
            <person name="Coelho M.A."/>
        </authorList>
    </citation>
    <scope>NUCLEOTIDE SEQUENCE</scope>
    <source>
        <strain evidence="15">CBS 9557</strain>
    </source>
</reference>
<sequence length="287" mass="32186">MAPPSPTTQVRPGVTAYLVFYNLLSFVLWIRVLAGIVLFMLHGDSARKMVYTSVAEAIQRVLPAQVAGALVDYGSYPPLLATLLRRASSVHDYIGPLVVIAQSLAVLEVVHAAVGWVRSSALITLVQVLSRLIVVWCIAEKYEAAAHSPFYALMVFAWSLSEVARYPFYVNQLLHSPSFMALWARYSAFIVLYPLGVLGEMSLIYATLPVQRGWPWENLAAWSLRDLVFLGLLPVYVPGLYVLYTRLLASRRKVLGPDWAGSKARVEVQRQKAAEFDRIRRLHEKKQ</sequence>
<dbReference type="GO" id="GO:0030497">
    <property type="term" value="P:fatty acid elongation"/>
    <property type="evidence" value="ECO:0007669"/>
    <property type="project" value="TreeGrafter"/>
</dbReference>
<comment type="catalytic activity">
    <reaction evidence="13 14">
        <text>a very-long-chain (3R)-3-hydroxyacyl-CoA = a very-long-chain (2E)-enoyl-CoA + H2O</text>
        <dbReference type="Rhea" id="RHEA:45812"/>
        <dbReference type="ChEBI" id="CHEBI:15377"/>
        <dbReference type="ChEBI" id="CHEBI:83728"/>
        <dbReference type="ChEBI" id="CHEBI:85440"/>
        <dbReference type="EC" id="4.2.1.134"/>
    </reaction>
</comment>
<keyword evidence="9 14" id="KW-0443">Lipid metabolism</keyword>
<evidence type="ECO:0000256" key="13">
    <source>
        <dbReference type="ARBA" id="ARBA00036671"/>
    </source>
</evidence>
<dbReference type="GO" id="GO:0005789">
    <property type="term" value="C:endoplasmic reticulum membrane"/>
    <property type="evidence" value="ECO:0007669"/>
    <property type="project" value="UniProtKB-SubCell"/>
</dbReference>
<keyword evidence="12 14" id="KW-0456">Lyase</keyword>
<name>A0AAF0EM93_9BASI</name>
<dbReference type="GO" id="GO:0030148">
    <property type="term" value="P:sphingolipid biosynthetic process"/>
    <property type="evidence" value="ECO:0007669"/>
    <property type="project" value="TreeGrafter"/>
</dbReference>
<dbReference type="AlphaFoldDB" id="A0AAF0EM93"/>